<dbReference type="Proteomes" id="UP000238296">
    <property type="component" value="Unassembled WGS sequence"/>
</dbReference>
<evidence type="ECO:0000313" key="1">
    <source>
        <dbReference type="EMBL" id="PQM47903.1"/>
    </source>
</evidence>
<protein>
    <submittedName>
        <fullName evidence="1">Uncharacterized protein</fullName>
    </submittedName>
</protein>
<dbReference type="EMBL" id="PPEA01000258">
    <property type="protein sequence ID" value="PQM47903.1"/>
    <property type="molecule type" value="Genomic_DNA"/>
</dbReference>
<proteinExistence type="predicted"/>
<name>A0A2S8BMN9_9MYCO</name>
<accession>A0A2S8BMN9</accession>
<organism evidence="1 2">
    <name type="scientific">Mycobacterium talmoniae</name>
    <dbReference type="NCBI Taxonomy" id="1858794"/>
    <lineage>
        <taxon>Bacteria</taxon>
        <taxon>Bacillati</taxon>
        <taxon>Actinomycetota</taxon>
        <taxon>Actinomycetes</taxon>
        <taxon>Mycobacteriales</taxon>
        <taxon>Mycobacteriaceae</taxon>
        <taxon>Mycobacterium</taxon>
    </lineage>
</organism>
<dbReference type="AlphaFoldDB" id="A0A2S8BMN9"/>
<gene>
    <name evidence="1" type="ORF">C1Y40_01881</name>
</gene>
<comment type="caution">
    <text evidence="1">The sequence shown here is derived from an EMBL/GenBank/DDBJ whole genome shotgun (WGS) entry which is preliminary data.</text>
</comment>
<reference evidence="1 2" key="1">
    <citation type="journal article" date="2017" name="Int. J. Syst. Evol. Microbiol.">
        <title>Mycobacterium talmoniae sp. nov., a slowly growing mycobacterium isolated from human respiratory samples.</title>
        <authorList>
            <person name="Davidson R.M."/>
            <person name="DeGroote M.A."/>
            <person name="Marola J.L."/>
            <person name="Buss S."/>
            <person name="Jones V."/>
            <person name="McNeil M.R."/>
            <person name="Freifeld A.G."/>
            <person name="Elaine Epperson L."/>
            <person name="Hasan N.A."/>
            <person name="Jackson M."/>
            <person name="Iwen P.C."/>
            <person name="Salfinger M."/>
            <person name="Strong M."/>
        </authorList>
    </citation>
    <scope>NUCLEOTIDE SEQUENCE [LARGE SCALE GENOMIC DNA]</scope>
    <source>
        <strain evidence="1 2">ATCC BAA-2683</strain>
    </source>
</reference>
<sequence length="34" mass="3908">MHSRELDSIWLVPMNPLASLFAKYWASVDICPDT</sequence>
<evidence type="ECO:0000313" key="2">
    <source>
        <dbReference type="Proteomes" id="UP000238296"/>
    </source>
</evidence>